<reference evidence="2" key="1">
    <citation type="journal article" date="2009" name="Genome Res.">
        <title>Comparative genomic analyses of the human fungal pathogens Coccidioides and their relatives.</title>
        <authorList>
            <person name="Sharpton T.J."/>
            <person name="Stajich J.E."/>
            <person name="Rounsley S.D."/>
            <person name="Gardner M.J."/>
            <person name="Wortman J.R."/>
            <person name="Jordar V.S."/>
            <person name="Maiti R."/>
            <person name="Kodira C.D."/>
            <person name="Neafsey D.E."/>
            <person name="Zeng Q."/>
            <person name="Hung C.-Y."/>
            <person name="McMahan C."/>
            <person name="Muszewska A."/>
            <person name="Grynberg M."/>
            <person name="Mandel M.A."/>
            <person name="Kellner E.M."/>
            <person name="Barker B.M."/>
            <person name="Galgiani J.N."/>
            <person name="Orbach M.J."/>
            <person name="Kirkland T.N."/>
            <person name="Cole G.T."/>
            <person name="Henn M.R."/>
            <person name="Birren B.W."/>
            <person name="Taylor J.W."/>
        </authorList>
    </citation>
    <scope>NUCLEOTIDE SEQUENCE [LARGE SCALE GENOMIC DNA]</scope>
    <source>
        <strain evidence="2">UAMH 1704</strain>
    </source>
</reference>
<dbReference type="GeneID" id="8440623"/>
<accession>C4JXZ6</accession>
<evidence type="ECO:0000313" key="2">
    <source>
        <dbReference type="Proteomes" id="UP000002058"/>
    </source>
</evidence>
<name>C4JXZ6_UNCRE</name>
<sequence>MARVDTRPQAKKGSSATEAHTLAQLEASTALMAQATGDERVIAAGQQDEGDHVEHSQIAGAAAQLSDESGLVVDAVVEQAAVGQLAADVEGQQQGVEARGQGADIDGGGQLELAVMSLAAEGGV</sequence>
<dbReference type="Proteomes" id="UP000002058">
    <property type="component" value="Unassembled WGS sequence"/>
</dbReference>
<dbReference type="KEGG" id="ure:UREG_07047"/>
<evidence type="ECO:0000313" key="1">
    <source>
        <dbReference type="EMBL" id="EEP82182.1"/>
    </source>
</evidence>
<dbReference type="InParanoid" id="C4JXZ6"/>
<organism evidence="1 2">
    <name type="scientific">Uncinocarpus reesii (strain UAMH 1704)</name>
    <dbReference type="NCBI Taxonomy" id="336963"/>
    <lineage>
        <taxon>Eukaryota</taxon>
        <taxon>Fungi</taxon>
        <taxon>Dikarya</taxon>
        <taxon>Ascomycota</taxon>
        <taxon>Pezizomycotina</taxon>
        <taxon>Eurotiomycetes</taxon>
        <taxon>Eurotiomycetidae</taxon>
        <taxon>Onygenales</taxon>
        <taxon>Onygenaceae</taxon>
        <taxon>Uncinocarpus</taxon>
    </lineage>
</organism>
<keyword evidence="2" id="KW-1185">Reference proteome</keyword>
<protein>
    <submittedName>
        <fullName evidence="1">Uncharacterized protein</fullName>
    </submittedName>
</protein>
<dbReference type="AlphaFoldDB" id="C4JXZ6"/>
<gene>
    <name evidence="1" type="ORF">UREG_07047</name>
</gene>
<dbReference type="RefSeq" id="XP_002582274.1">
    <property type="nucleotide sequence ID" value="XM_002582228.1"/>
</dbReference>
<proteinExistence type="predicted"/>
<dbReference type="HOGENOM" id="CLU_2005598_0_0_1"/>
<dbReference type="EMBL" id="CH476619">
    <property type="protein sequence ID" value="EEP82182.1"/>
    <property type="molecule type" value="Genomic_DNA"/>
</dbReference>
<dbReference type="VEuPathDB" id="FungiDB:UREG_07047"/>